<gene>
    <name evidence="3" type="ORF">Spa11_15350</name>
</gene>
<keyword evidence="4" id="KW-1185">Reference proteome</keyword>
<feature type="domain" description="Biotin-protein ligase N-terminal" evidence="2">
    <location>
        <begin position="39"/>
        <end position="123"/>
    </location>
</feature>
<dbReference type="RefSeq" id="WP_145110132.1">
    <property type="nucleotide sequence ID" value="NZ_CP036349.1"/>
</dbReference>
<keyword evidence="1" id="KW-0732">Signal</keyword>
<dbReference type="Pfam" id="PF09825">
    <property type="entry name" value="BPL_N"/>
    <property type="match status" value="1"/>
</dbReference>
<organism evidence="3 4">
    <name type="scientific">Botrimarina mediterranea</name>
    <dbReference type="NCBI Taxonomy" id="2528022"/>
    <lineage>
        <taxon>Bacteria</taxon>
        <taxon>Pseudomonadati</taxon>
        <taxon>Planctomycetota</taxon>
        <taxon>Planctomycetia</taxon>
        <taxon>Pirellulales</taxon>
        <taxon>Lacipirellulaceae</taxon>
        <taxon>Botrimarina</taxon>
    </lineage>
</organism>
<dbReference type="PIRSF" id="PIRSF016642">
    <property type="entry name" value="UCP016642"/>
    <property type="match status" value="1"/>
</dbReference>
<feature type="chain" id="PRO_5021779596" description="Biotin-protein ligase N-terminal domain-containing protein" evidence="1">
    <location>
        <begin position="21"/>
        <end position="246"/>
    </location>
</feature>
<dbReference type="PROSITE" id="PS51273">
    <property type="entry name" value="GATASE_TYPE_1"/>
    <property type="match status" value="1"/>
</dbReference>
<dbReference type="InterPro" id="IPR029062">
    <property type="entry name" value="Class_I_gatase-like"/>
</dbReference>
<feature type="signal peptide" evidence="1">
    <location>
        <begin position="1"/>
        <end position="20"/>
    </location>
</feature>
<dbReference type="EMBL" id="CP036349">
    <property type="protein sequence ID" value="QDV73339.1"/>
    <property type="molecule type" value="Genomic_DNA"/>
</dbReference>
<protein>
    <recommendedName>
        <fullName evidence="2">Biotin-protein ligase N-terminal domain-containing protein</fullName>
    </recommendedName>
</protein>
<evidence type="ECO:0000256" key="1">
    <source>
        <dbReference type="SAM" id="SignalP"/>
    </source>
</evidence>
<evidence type="ECO:0000259" key="2">
    <source>
        <dbReference type="Pfam" id="PF09825"/>
    </source>
</evidence>
<name>A0A518K6C0_9BACT</name>
<dbReference type="InterPro" id="IPR019197">
    <property type="entry name" value="Biotin-prot_ligase_N"/>
</dbReference>
<evidence type="ECO:0000313" key="3">
    <source>
        <dbReference type="EMBL" id="QDV73339.1"/>
    </source>
</evidence>
<dbReference type="KEGG" id="bmei:Spa11_15350"/>
<evidence type="ECO:0000313" key="4">
    <source>
        <dbReference type="Proteomes" id="UP000316426"/>
    </source>
</evidence>
<reference evidence="3 4" key="1">
    <citation type="submission" date="2019-02" db="EMBL/GenBank/DDBJ databases">
        <title>Deep-cultivation of Planctomycetes and their phenomic and genomic characterization uncovers novel biology.</title>
        <authorList>
            <person name="Wiegand S."/>
            <person name="Jogler M."/>
            <person name="Boedeker C."/>
            <person name="Pinto D."/>
            <person name="Vollmers J."/>
            <person name="Rivas-Marin E."/>
            <person name="Kohn T."/>
            <person name="Peeters S.H."/>
            <person name="Heuer A."/>
            <person name="Rast P."/>
            <person name="Oberbeckmann S."/>
            <person name="Bunk B."/>
            <person name="Jeske O."/>
            <person name="Meyerdierks A."/>
            <person name="Storesund J.E."/>
            <person name="Kallscheuer N."/>
            <person name="Luecker S."/>
            <person name="Lage O.M."/>
            <person name="Pohl T."/>
            <person name="Merkel B.J."/>
            <person name="Hornburger P."/>
            <person name="Mueller R.-W."/>
            <person name="Bruemmer F."/>
            <person name="Labrenz M."/>
            <person name="Spormann A.M."/>
            <person name="Op den Camp H."/>
            <person name="Overmann J."/>
            <person name="Amann R."/>
            <person name="Jetten M.S.M."/>
            <person name="Mascher T."/>
            <person name="Medema M.H."/>
            <person name="Devos D.P."/>
            <person name="Kaster A.-K."/>
            <person name="Ovreas L."/>
            <person name="Rohde M."/>
            <person name="Galperin M.Y."/>
            <person name="Jogler C."/>
        </authorList>
    </citation>
    <scope>NUCLEOTIDE SEQUENCE [LARGE SCALE GENOMIC DNA]</scope>
    <source>
        <strain evidence="3 4">Spa11</strain>
    </source>
</reference>
<dbReference type="AlphaFoldDB" id="A0A518K6C0"/>
<sequence length="246" mass="26248" precursor="true">MRQFALVLCLCVSLLSAAIADDVLRVAIYDRTGESKGPTTLAKLLTQEKGFEVTRVSGEAIRDGAIRDADVVIFPGGSGSSQAKHLEEVGGEEVRRFVREGGGYVGICAGSYLASAEYPWSLRLINTRVIDRKHWARGTGAVTLSLSTEGRKVLNEPSERVEVYYGQGPLLAPAIDPELPPYTPLAVYETEIAKKDAPSGVMAGTTAIAAAPFGKGRVLCISPHPEKTGGPNHMIEAAVRWVAAKD</sequence>
<accession>A0A518K6C0</accession>
<dbReference type="Proteomes" id="UP000316426">
    <property type="component" value="Chromosome"/>
</dbReference>
<dbReference type="Gene3D" id="3.40.50.880">
    <property type="match status" value="1"/>
</dbReference>
<dbReference type="SUPFAM" id="SSF52317">
    <property type="entry name" value="Class I glutamine amidotransferase-like"/>
    <property type="match status" value="1"/>
</dbReference>
<proteinExistence type="predicted"/>
<dbReference type="InterPro" id="IPR015834">
    <property type="entry name" value="UCP016642"/>
</dbReference>